<evidence type="ECO:0000256" key="1">
    <source>
        <dbReference type="SAM" id="MobiDB-lite"/>
    </source>
</evidence>
<name>A0A4C1XJS3_EUMVA</name>
<accession>A0A4C1XJS3</accession>
<evidence type="ECO:0000313" key="3">
    <source>
        <dbReference type="Proteomes" id="UP000299102"/>
    </source>
</evidence>
<reference evidence="2 3" key="1">
    <citation type="journal article" date="2019" name="Commun. Biol.">
        <title>The bagworm genome reveals a unique fibroin gene that provides high tensile strength.</title>
        <authorList>
            <person name="Kono N."/>
            <person name="Nakamura H."/>
            <person name="Ohtoshi R."/>
            <person name="Tomita M."/>
            <person name="Numata K."/>
            <person name="Arakawa K."/>
        </authorList>
    </citation>
    <scope>NUCLEOTIDE SEQUENCE [LARGE SCALE GENOMIC DNA]</scope>
</reference>
<sequence>MAALGGAGRPKGPRERDDATENEGLERISFECHQGHQLYGPKKKVRRRDKRPAAVLQARADATKNANEIPLYECEGSARVPLYPQGSTFLFSVTPYIS</sequence>
<dbReference type="AlphaFoldDB" id="A0A4C1XJS3"/>
<keyword evidence="3" id="KW-1185">Reference proteome</keyword>
<gene>
    <name evidence="2" type="ORF">EVAR_35303_1</name>
</gene>
<organism evidence="2 3">
    <name type="scientific">Eumeta variegata</name>
    <name type="common">Bagworm moth</name>
    <name type="synonym">Eumeta japonica</name>
    <dbReference type="NCBI Taxonomy" id="151549"/>
    <lineage>
        <taxon>Eukaryota</taxon>
        <taxon>Metazoa</taxon>
        <taxon>Ecdysozoa</taxon>
        <taxon>Arthropoda</taxon>
        <taxon>Hexapoda</taxon>
        <taxon>Insecta</taxon>
        <taxon>Pterygota</taxon>
        <taxon>Neoptera</taxon>
        <taxon>Endopterygota</taxon>
        <taxon>Lepidoptera</taxon>
        <taxon>Glossata</taxon>
        <taxon>Ditrysia</taxon>
        <taxon>Tineoidea</taxon>
        <taxon>Psychidae</taxon>
        <taxon>Oiketicinae</taxon>
        <taxon>Eumeta</taxon>
    </lineage>
</organism>
<feature type="region of interest" description="Disordered" evidence="1">
    <location>
        <begin position="1"/>
        <end position="26"/>
    </location>
</feature>
<protein>
    <submittedName>
        <fullName evidence="2">Uncharacterized protein</fullName>
    </submittedName>
</protein>
<dbReference type="EMBL" id="BGZK01000869">
    <property type="protein sequence ID" value="GBP63413.1"/>
    <property type="molecule type" value="Genomic_DNA"/>
</dbReference>
<feature type="compositionally biased region" description="Basic and acidic residues" evidence="1">
    <location>
        <begin position="12"/>
        <end position="26"/>
    </location>
</feature>
<evidence type="ECO:0000313" key="2">
    <source>
        <dbReference type="EMBL" id="GBP63413.1"/>
    </source>
</evidence>
<comment type="caution">
    <text evidence="2">The sequence shown here is derived from an EMBL/GenBank/DDBJ whole genome shotgun (WGS) entry which is preliminary data.</text>
</comment>
<dbReference type="Proteomes" id="UP000299102">
    <property type="component" value="Unassembled WGS sequence"/>
</dbReference>
<proteinExistence type="predicted"/>